<dbReference type="PROSITE" id="PS50994">
    <property type="entry name" value="INTEGRASE"/>
    <property type="match status" value="1"/>
</dbReference>
<dbReference type="InterPro" id="IPR050900">
    <property type="entry name" value="Transposase_IS3/IS150/IS904"/>
</dbReference>
<dbReference type="PANTHER" id="PTHR46889">
    <property type="entry name" value="TRANSPOSASE INSF FOR INSERTION SEQUENCE IS3B-RELATED"/>
    <property type="match status" value="1"/>
</dbReference>
<comment type="caution">
    <text evidence="2">The sequence shown here is derived from an EMBL/GenBank/DDBJ whole genome shotgun (WGS) entry which is preliminary data.</text>
</comment>
<dbReference type="InterPro" id="IPR012337">
    <property type="entry name" value="RNaseH-like_sf"/>
</dbReference>
<dbReference type="InterPro" id="IPR001584">
    <property type="entry name" value="Integrase_cat-core"/>
</dbReference>
<dbReference type="SUPFAM" id="SSF53098">
    <property type="entry name" value="Ribonuclease H-like"/>
    <property type="match status" value="1"/>
</dbReference>
<dbReference type="PANTHER" id="PTHR46889:SF4">
    <property type="entry name" value="TRANSPOSASE INSO FOR INSERTION SEQUENCE ELEMENT IS911B-RELATED"/>
    <property type="match status" value="1"/>
</dbReference>
<reference evidence="2 3" key="1">
    <citation type="submission" date="2020-08" db="EMBL/GenBank/DDBJ databases">
        <title>Genomic Encyclopedia of Type Strains, Phase IV (KMG-IV): sequencing the most valuable type-strain genomes for metagenomic binning, comparative biology and taxonomic classification.</title>
        <authorList>
            <person name="Goeker M."/>
        </authorList>
    </citation>
    <scope>NUCLEOTIDE SEQUENCE [LARGE SCALE GENOMIC DNA]</scope>
    <source>
        <strain evidence="2 3">DSM 23240</strain>
    </source>
</reference>
<dbReference type="EMBL" id="JACHHQ010000004">
    <property type="protein sequence ID" value="MBB5200306.1"/>
    <property type="molecule type" value="Genomic_DNA"/>
</dbReference>
<protein>
    <submittedName>
        <fullName evidence="2">Transposase InsO family protein</fullName>
    </submittedName>
</protein>
<sequence>MIRTPDRQTIVALVADAERLGSRRSMACAEAAISMRTLQRWLREGGGSSHDRRTSTGRCARPNKLSVAERAILLQVANSDEFASLPPGQIVPALADRGEYLASESTFYRVLKADAQQHHRGRSKKPVTRTVTSHCATAPNQLWSWDITWMPAAVKGQYFYWTMLLDVFSRKIVGHEVHVAESAELAAILMRRASLAEGLAGRPLVLHSDNGSPMTGATMLATLEQLGVGTLV</sequence>
<organism evidence="2 3">
    <name type="scientific">Glaciimonas immobilis</name>
    <dbReference type="NCBI Taxonomy" id="728004"/>
    <lineage>
        <taxon>Bacteria</taxon>
        <taxon>Pseudomonadati</taxon>
        <taxon>Pseudomonadota</taxon>
        <taxon>Betaproteobacteria</taxon>
        <taxon>Burkholderiales</taxon>
        <taxon>Oxalobacteraceae</taxon>
        <taxon>Glaciimonas</taxon>
    </lineage>
</organism>
<keyword evidence="3" id="KW-1185">Reference proteome</keyword>
<name>A0A840RTR3_9BURK</name>
<gene>
    <name evidence="2" type="ORF">HNR39_002141</name>
</gene>
<proteinExistence type="predicted"/>
<feature type="domain" description="Integrase catalytic" evidence="1">
    <location>
        <begin position="135"/>
        <end position="232"/>
    </location>
</feature>
<dbReference type="AlphaFoldDB" id="A0A840RTR3"/>
<evidence type="ECO:0000313" key="2">
    <source>
        <dbReference type="EMBL" id="MBB5200306.1"/>
    </source>
</evidence>
<dbReference type="InterPro" id="IPR036397">
    <property type="entry name" value="RNaseH_sf"/>
</dbReference>
<dbReference type="Gene3D" id="3.30.420.10">
    <property type="entry name" value="Ribonuclease H-like superfamily/Ribonuclease H"/>
    <property type="match status" value="1"/>
</dbReference>
<accession>A0A840RTR3</accession>
<dbReference type="GO" id="GO:0015074">
    <property type="term" value="P:DNA integration"/>
    <property type="evidence" value="ECO:0007669"/>
    <property type="project" value="InterPro"/>
</dbReference>
<evidence type="ECO:0000259" key="1">
    <source>
        <dbReference type="PROSITE" id="PS50994"/>
    </source>
</evidence>
<dbReference type="Pfam" id="PF13565">
    <property type="entry name" value="HTH_32"/>
    <property type="match status" value="1"/>
</dbReference>
<dbReference type="Proteomes" id="UP000571084">
    <property type="component" value="Unassembled WGS sequence"/>
</dbReference>
<dbReference type="Pfam" id="PF00665">
    <property type="entry name" value="rve"/>
    <property type="match status" value="1"/>
</dbReference>
<evidence type="ECO:0000313" key="3">
    <source>
        <dbReference type="Proteomes" id="UP000571084"/>
    </source>
</evidence>
<dbReference type="GO" id="GO:0003676">
    <property type="term" value="F:nucleic acid binding"/>
    <property type="evidence" value="ECO:0007669"/>
    <property type="project" value="InterPro"/>
</dbReference>